<evidence type="ECO:0000313" key="2">
    <source>
        <dbReference type="Proteomes" id="UP001177021"/>
    </source>
</evidence>
<dbReference type="EMBL" id="CASHSV030000409">
    <property type="protein sequence ID" value="CAJ2661862.1"/>
    <property type="molecule type" value="Genomic_DNA"/>
</dbReference>
<comment type="caution">
    <text evidence="1">The sequence shown here is derived from an EMBL/GenBank/DDBJ whole genome shotgun (WGS) entry which is preliminary data.</text>
</comment>
<evidence type="ECO:0000313" key="1">
    <source>
        <dbReference type="EMBL" id="CAJ2661862.1"/>
    </source>
</evidence>
<dbReference type="Proteomes" id="UP001177021">
    <property type="component" value="Unassembled WGS sequence"/>
</dbReference>
<accession>A0ACB0L395</accession>
<organism evidence="1 2">
    <name type="scientific">Trifolium pratense</name>
    <name type="common">Red clover</name>
    <dbReference type="NCBI Taxonomy" id="57577"/>
    <lineage>
        <taxon>Eukaryota</taxon>
        <taxon>Viridiplantae</taxon>
        <taxon>Streptophyta</taxon>
        <taxon>Embryophyta</taxon>
        <taxon>Tracheophyta</taxon>
        <taxon>Spermatophyta</taxon>
        <taxon>Magnoliopsida</taxon>
        <taxon>eudicotyledons</taxon>
        <taxon>Gunneridae</taxon>
        <taxon>Pentapetalae</taxon>
        <taxon>rosids</taxon>
        <taxon>fabids</taxon>
        <taxon>Fabales</taxon>
        <taxon>Fabaceae</taxon>
        <taxon>Papilionoideae</taxon>
        <taxon>50 kb inversion clade</taxon>
        <taxon>NPAAA clade</taxon>
        <taxon>Hologalegina</taxon>
        <taxon>IRL clade</taxon>
        <taxon>Trifolieae</taxon>
        <taxon>Trifolium</taxon>
    </lineage>
</organism>
<gene>
    <name evidence="1" type="ORF">MILVUS5_LOCUS27505</name>
</gene>
<keyword evidence="2" id="KW-1185">Reference proteome</keyword>
<protein>
    <submittedName>
        <fullName evidence="1">Uncharacterized protein</fullName>
    </submittedName>
</protein>
<name>A0ACB0L395_TRIPR</name>
<sequence>MIFGCLSEIGERENKKSVKLSPLPLLLTRLKKRNKSATSLPTLLTLHAATTTTIAFNPFSSQPQINPKSTMQCTS</sequence>
<reference evidence="1" key="1">
    <citation type="submission" date="2023-10" db="EMBL/GenBank/DDBJ databases">
        <authorList>
            <person name="Rodriguez Cubillos JULIANA M."/>
            <person name="De Vega J."/>
        </authorList>
    </citation>
    <scope>NUCLEOTIDE SEQUENCE</scope>
</reference>
<proteinExistence type="predicted"/>